<dbReference type="AlphaFoldDB" id="G4TMB9"/>
<feature type="region of interest" description="Disordered" evidence="1">
    <location>
        <begin position="27"/>
        <end position="62"/>
    </location>
</feature>
<feature type="chain" id="PRO_5003468688" evidence="2">
    <location>
        <begin position="20"/>
        <end position="62"/>
    </location>
</feature>
<feature type="signal peptide" evidence="2">
    <location>
        <begin position="1"/>
        <end position="19"/>
    </location>
</feature>
<sequence>MRTNLFTLAFLALSAVALALPIDKDINALPGPGKRTDGDIEGLPGPGKRADGDIEGLPGPGK</sequence>
<reference evidence="3 4" key="1">
    <citation type="journal article" date="2011" name="PLoS Pathog.">
        <title>Endophytic Life Strategies Decoded by Genome and Transcriptome Analyses of the Mutualistic Root Symbiont Piriformospora indica.</title>
        <authorList>
            <person name="Zuccaro A."/>
            <person name="Lahrmann U."/>
            <person name="Guldener U."/>
            <person name="Langen G."/>
            <person name="Pfiffi S."/>
            <person name="Biedenkopf D."/>
            <person name="Wong P."/>
            <person name="Samans B."/>
            <person name="Grimm C."/>
            <person name="Basiewicz M."/>
            <person name="Murat C."/>
            <person name="Martin F."/>
            <person name="Kogel K.H."/>
        </authorList>
    </citation>
    <scope>NUCLEOTIDE SEQUENCE [LARGE SCALE GENOMIC DNA]</scope>
    <source>
        <strain evidence="3 4">DSM 11827</strain>
    </source>
</reference>
<evidence type="ECO:0000256" key="1">
    <source>
        <dbReference type="SAM" id="MobiDB-lite"/>
    </source>
</evidence>
<keyword evidence="2" id="KW-0732">Signal</keyword>
<evidence type="ECO:0000256" key="2">
    <source>
        <dbReference type="SAM" id="SignalP"/>
    </source>
</evidence>
<evidence type="ECO:0000313" key="3">
    <source>
        <dbReference type="EMBL" id="CCA72462.1"/>
    </source>
</evidence>
<comment type="caution">
    <text evidence="3">The sequence shown here is derived from an EMBL/GenBank/DDBJ whole genome shotgun (WGS) entry which is preliminary data.</text>
</comment>
<dbReference type="EMBL" id="CAFZ01000166">
    <property type="protein sequence ID" value="CCA72462.1"/>
    <property type="molecule type" value="Genomic_DNA"/>
</dbReference>
<accession>G4TMB9</accession>
<organism evidence="3 4">
    <name type="scientific">Serendipita indica (strain DSM 11827)</name>
    <name type="common">Root endophyte fungus</name>
    <name type="synonym">Piriformospora indica</name>
    <dbReference type="NCBI Taxonomy" id="1109443"/>
    <lineage>
        <taxon>Eukaryota</taxon>
        <taxon>Fungi</taxon>
        <taxon>Dikarya</taxon>
        <taxon>Basidiomycota</taxon>
        <taxon>Agaricomycotina</taxon>
        <taxon>Agaricomycetes</taxon>
        <taxon>Sebacinales</taxon>
        <taxon>Serendipitaceae</taxon>
        <taxon>Serendipita</taxon>
    </lineage>
</organism>
<proteinExistence type="predicted"/>
<keyword evidence="4" id="KW-1185">Reference proteome</keyword>
<evidence type="ECO:0000313" key="4">
    <source>
        <dbReference type="Proteomes" id="UP000007148"/>
    </source>
</evidence>
<gene>
    <name evidence="3" type="ORF">PIIN_11788</name>
</gene>
<dbReference type="Proteomes" id="UP000007148">
    <property type="component" value="Unassembled WGS sequence"/>
</dbReference>
<protein>
    <submittedName>
        <fullName evidence="3">Uncharacterized protein</fullName>
    </submittedName>
</protein>
<name>G4TMB9_SERID</name>
<dbReference type="HOGENOM" id="CLU_2905006_0_0_1"/>
<dbReference type="InParanoid" id="G4TMB9"/>